<comment type="caution">
    <text evidence="1">The sequence shown here is derived from an EMBL/GenBank/DDBJ whole genome shotgun (WGS) entry which is preliminary data.</text>
</comment>
<organism evidence="1 2">
    <name type="scientific">Culicoidibacter larvae</name>
    <dbReference type="NCBI Taxonomy" id="2579976"/>
    <lineage>
        <taxon>Bacteria</taxon>
        <taxon>Bacillati</taxon>
        <taxon>Bacillota</taxon>
        <taxon>Culicoidibacteria</taxon>
        <taxon>Culicoidibacterales</taxon>
        <taxon>Culicoidibacteraceae</taxon>
        <taxon>Culicoidibacter</taxon>
    </lineage>
</organism>
<dbReference type="InterPro" id="IPR011008">
    <property type="entry name" value="Dimeric_a/b-barrel"/>
</dbReference>
<accession>A0A5R8Q8T7</accession>
<gene>
    <name evidence="1" type="ORF">FEZ08_10585</name>
</gene>
<dbReference type="SUPFAM" id="SSF54909">
    <property type="entry name" value="Dimeric alpha+beta barrel"/>
    <property type="match status" value="1"/>
</dbReference>
<sequence length="106" mass="12414">MIYEILMYQLYENQGSDFHEIMISESLPLHKQWNIDVVYAANSLADSDNYILVRRFADSFAYKQVLSDFYDSAAWRSEVRNKIVSRIKLSTTVVLDETDFLKQMCG</sequence>
<dbReference type="OrthoDB" id="9809695at2"/>
<evidence type="ECO:0000313" key="1">
    <source>
        <dbReference type="EMBL" id="TLG71531.1"/>
    </source>
</evidence>
<dbReference type="InParanoid" id="A0A5R8Q8T7"/>
<reference evidence="1 2" key="1">
    <citation type="submission" date="2019-05" db="EMBL/GenBank/DDBJ databases">
        <title>Culicoidintestinum kansasii gen. nov., sp. nov. from the gastrointestinal tract of the biting midge, Culicoides sonorensis.</title>
        <authorList>
            <person name="Neupane S."/>
            <person name="Ghosh A."/>
            <person name="Gunther S."/>
            <person name="Martin K."/>
            <person name="Zurek L."/>
        </authorList>
    </citation>
    <scope>NUCLEOTIDE SEQUENCE [LARGE SCALE GENOMIC DNA]</scope>
    <source>
        <strain evidence="1 2">CS-1</strain>
    </source>
</reference>
<name>A0A5R8Q8T7_9FIRM</name>
<protein>
    <submittedName>
        <fullName evidence="1">NIPSNAP family protein</fullName>
    </submittedName>
</protein>
<dbReference type="EMBL" id="VBWP01000011">
    <property type="protein sequence ID" value="TLG71531.1"/>
    <property type="molecule type" value="Genomic_DNA"/>
</dbReference>
<dbReference type="AlphaFoldDB" id="A0A5R8Q8T7"/>
<dbReference type="RefSeq" id="WP_138192172.1">
    <property type="nucleotide sequence ID" value="NZ_VBWP01000011.1"/>
</dbReference>
<proteinExistence type="predicted"/>
<evidence type="ECO:0000313" key="2">
    <source>
        <dbReference type="Proteomes" id="UP000306912"/>
    </source>
</evidence>
<dbReference type="Proteomes" id="UP000306912">
    <property type="component" value="Unassembled WGS sequence"/>
</dbReference>
<dbReference type="Gene3D" id="3.30.70.100">
    <property type="match status" value="1"/>
</dbReference>
<keyword evidence="2" id="KW-1185">Reference proteome</keyword>